<dbReference type="AlphaFoldDB" id="A0A644U884"/>
<dbReference type="PROSITE" id="PS00060">
    <property type="entry name" value="ADH_IRON_2"/>
    <property type="match status" value="1"/>
</dbReference>
<dbReference type="PANTHER" id="PTHR11496:SF102">
    <property type="entry name" value="ALCOHOL DEHYDROGENASE 4"/>
    <property type="match status" value="1"/>
</dbReference>
<dbReference type="InterPro" id="IPR001670">
    <property type="entry name" value="ADH_Fe/GldA"/>
</dbReference>
<reference evidence="6" key="1">
    <citation type="submission" date="2019-08" db="EMBL/GenBank/DDBJ databases">
        <authorList>
            <person name="Kucharzyk K."/>
            <person name="Murdoch R.W."/>
            <person name="Higgins S."/>
            <person name="Loffler F."/>
        </authorList>
    </citation>
    <scope>NUCLEOTIDE SEQUENCE</scope>
</reference>
<comment type="caution">
    <text evidence="6">The sequence shown here is derived from an EMBL/GenBank/DDBJ whole genome shotgun (WGS) entry which is preliminary data.</text>
</comment>
<dbReference type="FunFam" id="1.20.1090.10:FF:000001">
    <property type="entry name" value="Aldehyde-alcohol dehydrogenase"/>
    <property type="match status" value="1"/>
</dbReference>
<dbReference type="CDD" id="cd17814">
    <property type="entry name" value="Fe-ADH-like"/>
    <property type="match status" value="1"/>
</dbReference>
<evidence type="ECO:0000256" key="1">
    <source>
        <dbReference type="ARBA" id="ARBA00007358"/>
    </source>
</evidence>
<evidence type="ECO:0000256" key="2">
    <source>
        <dbReference type="ARBA" id="ARBA00023002"/>
    </source>
</evidence>
<gene>
    <name evidence="6" type="primary">dhaT_2</name>
    <name evidence="6" type="ORF">SDC9_20841</name>
</gene>
<dbReference type="EC" id="1.1.1.202" evidence="6"/>
<dbReference type="InterPro" id="IPR018211">
    <property type="entry name" value="ADH_Fe_CS"/>
</dbReference>
<dbReference type="InterPro" id="IPR039697">
    <property type="entry name" value="Alcohol_dehydrogenase_Fe"/>
</dbReference>
<dbReference type="FunFam" id="3.40.50.1970:FF:000003">
    <property type="entry name" value="Alcohol dehydrogenase, iron-containing"/>
    <property type="match status" value="1"/>
</dbReference>
<accession>A0A644U884</accession>
<name>A0A644U884_9ZZZZ</name>
<proteinExistence type="inferred from homology"/>
<dbReference type="SUPFAM" id="SSF56796">
    <property type="entry name" value="Dehydroquinate synthase-like"/>
    <property type="match status" value="1"/>
</dbReference>
<keyword evidence="3" id="KW-0520">NAD</keyword>
<evidence type="ECO:0000259" key="5">
    <source>
        <dbReference type="Pfam" id="PF25137"/>
    </source>
</evidence>
<evidence type="ECO:0000259" key="4">
    <source>
        <dbReference type="Pfam" id="PF00465"/>
    </source>
</evidence>
<dbReference type="GO" id="GO:0004022">
    <property type="term" value="F:alcohol dehydrogenase (NAD+) activity"/>
    <property type="evidence" value="ECO:0007669"/>
    <property type="project" value="TreeGrafter"/>
</dbReference>
<evidence type="ECO:0000256" key="3">
    <source>
        <dbReference type="ARBA" id="ARBA00023027"/>
    </source>
</evidence>
<evidence type="ECO:0000313" key="6">
    <source>
        <dbReference type="EMBL" id="MPL75022.1"/>
    </source>
</evidence>
<dbReference type="GO" id="GO:0046872">
    <property type="term" value="F:metal ion binding"/>
    <property type="evidence" value="ECO:0007669"/>
    <property type="project" value="InterPro"/>
</dbReference>
<feature type="domain" description="Alcohol dehydrogenase iron-type/glycerol dehydrogenase GldA" evidence="4">
    <location>
        <begin position="17"/>
        <end position="184"/>
    </location>
</feature>
<keyword evidence="2 6" id="KW-0560">Oxidoreductase</keyword>
<dbReference type="NCBIfam" id="NF041833">
    <property type="entry name" value="Fe_ADH_ErcA"/>
    <property type="match status" value="1"/>
</dbReference>
<dbReference type="GO" id="GO:0047516">
    <property type="term" value="F:1,3-propanediol dehydrogenase activity"/>
    <property type="evidence" value="ECO:0007669"/>
    <property type="project" value="UniProtKB-EC"/>
</dbReference>
<dbReference type="InterPro" id="IPR056798">
    <property type="entry name" value="ADH_Fe_C"/>
</dbReference>
<dbReference type="Pfam" id="PF25137">
    <property type="entry name" value="ADH_Fe_C"/>
    <property type="match status" value="1"/>
</dbReference>
<sequence length="390" mass="41663">MDSSSSSFELRKFMAPEFVFGIHAAALAGRYAQNYGARKILLVTDETLRKTTPWVNNLQQGLTDSHLPFVTFDQVSPNPRSAQIMRGAALYAEENCNAIVALGGGSVLDCAKGIGIVASNGGHILEFEGVDQIPCPIPPLICIPTTSGSASEVSQFAIILDENRKTKISIVSKAVVPDIGLLDPELTTTMDPHLTACTGLDALTHAVEAYVSNASSPFTDLHALEAVRLIWASLANTLAEPDNLYFRTQMLKGSLYAGLAFSNAILGATHALSHSLGGRLDLPHGECNAILLGPVIEYNFKACPERFITLGEIMGLPLDSMPEDAAAKLLSKTIETFRCTLGIDHSLRSLNVTASDIALLAANAAADPCLATNPRAMKLQDIEEIYEKAL</sequence>
<dbReference type="Gene3D" id="3.40.50.1970">
    <property type="match status" value="1"/>
</dbReference>
<feature type="domain" description="Fe-containing alcohol dehydrogenase-like C-terminal" evidence="5">
    <location>
        <begin position="195"/>
        <end position="390"/>
    </location>
</feature>
<dbReference type="Pfam" id="PF00465">
    <property type="entry name" value="Fe-ADH"/>
    <property type="match status" value="1"/>
</dbReference>
<dbReference type="Gene3D" id="1.20.1090.10">
    <property type="entry name" value="Dehydroquinate synthase-like - alpha domain"/>
    <property type="match status" value="1"/>
</dbReference>
<organism evidence="6">
    <name type="scientific">bioreactor metagenome</name>
    <dbReference type="NCBI Taxonomy" id="1076179"/>
    <lineage>
        <taxon>unclassified sequences</taxon>
        <taxon>metagenomes</taxon>
        <taxon>ecological metagenomes</taxon>
    </lineage>
</organism>
<protein>
    <submittedName>
        <fullName evidence="6">1,3-propanediol dehydrogenase</fullName>
        <ecNumber evidence="6">1.1.1.202</ecNumber>
    </submittedName>
</protein>
<dbReference type="EMBL" id="VSSQ01000085">
    <property type="protein sequence ID" value="MPL75022.1"/>
    <property type="molecule type" value="Genomic_DNA"/>
</dbReference>
<dbReference type="PANTHER" id="PTHR11496">
    <property type="entry name" value="ALCOHOL DEHYDROGENASE"/>
    <property type="match status" value="1"/>
</dbReference>
<comment type="similarity">
    <text evidence="1">Belongs to the iron-containing alcohol dehydrogenase family.</text>
</comment>